<dbReference type="InterPro" id="IPR008952">
    <property type="entry name" value="Tetraspanin_EC2_sf"/>
</dbReference>
<dbReference type="PIRSF" id="PIRSF002419">
    <property type="entry name" value="Tetraspanin"/>
    <property type="match status" value="1"/>
</dbReference>
<evidence type="ECO:0000256" key="1">
    <source>
        <dbReference type="ARBA" id="ARBA00004141"/>
    </source>
</evidence>
<dbReference type="InterPro" id="IPR018503">
    <property type="entry name" value="Tetraspanin_CS"/>
</dbReference>
<organism evidence="7 8">
    <name type="scientific">Priapulus caudatus</name>
    <name type="common">Priapulid worm</name>
    <dbReference type="NCBI Taxonomy" id="37621"/>
    <lineage>
        <taxon>Eukaryota</taxon>
        <taxon>Metazoa</taxon>
        <taxon>Ecdysozoa</taxon>
        <taxon>Scalidophora</taxon>
        <taxon>Priapulida</taxon>
        <taxon>Priapulimorpha</taxon>
        <taxon>Priapulimorphida</taxon>
        <taxon>Priapulidae</taxon>
        <taxon>Priapulus</taxon>
    </lineage>
</organism>
<feature type="transmembrane region" description="Helical" evidence="6">
    <location>
        <begin position="57"/>
        <end position="83"/>
    </location>
</feature>
<dbReference type="RefSeq" id="XP_014666148.1">
    <property type="nucleotide sequence ID" value="XM_014810662.1"/>
</dbReference>
<evidence type="ECO:0000313" key="8">
    <source>
        <dbReference type="RefSeq" id="XP_014666148.1"/>
    </source>
</evidence>
<evidence type="ECO:0000256" key="4">
    <source>
        <dbReference type="ARBA" id="ARBA00022989"/>
    </source>
</evidence>
<dbReference type="InterPro" id="IPR018499">
    <property type="entry name" value="Tetraspanin/Peripherin"/>
</dbReference>
<feature type="transmembrane region" description="Helical" evidence="6">
    <location>
        <begin position="90"/>
        <end position="114"/>
    </location>
</feature>
<keyword evidence="4 6" id="KW-1133">Transmembrane helix</keyword>
<comment type="subcellular location">
    <subcellularLocation>
        <location evidence="1 6">Membrane</location>
        <topology evidence="1 6">Multi-pass membrane protein</topology>
    </subcellularLocation>
</comment>
<feature type="transmembrane region" description="Helical" evidence="6">
    <location>
        <begin position="12"/>
        <end position="37"/>
    </location>
</feature>
<reference evidence="8" key="1">
    <citation type="submission" date="2025-08" db="UniProtKB">
        <authorList>
            <consortium name="RefSeq"/>
        </authorList>
    </citation>
    <scope>IDENTIFICATION</scope>
</reference>
<keyword evidence="3 6" id="KW-0812">Transmembrane</keyword>
<dbReference type="Proteomes" id="UP000695022">
    <property type="component" value="Unplaced"/>
</dbReference>
<evidence type="ECO:0000256" key="5">
    <source>
        <dbReference type="ARBA" id="ARBA00023136"/>
    </source>
</evidence>
<dbReference type="PRINTS" id="PR00259">
    <property type="entry name" value="TMFOUR"/>
</dbReference>
<sequence>MAVGCGAACAKMLLFVFNFVFWLSGAGLIAVGIWFLVAEENAYILEILGTSSDDELMTVAAWAVIGIGVLVFVIGFLGCCGAIKESKCMLITYFICLLIILVAEVGAGVMAVVYKDSITEFMDKEIPDSLKTSYKDPTMNSYTEAWDWMQVTLECCGTTALRTTAVKHLLVRMKIRLPVTCLIR</sequence>
<dbReference type="GeneID" id="106808097"/>
<dbReference type="PROSITE" id="PS00421">
    <property type="entry name" value="TM4_1"/>
    <property type="match status" value="1"/>
</dbReference>
<name>A0ABM1E1S7_PRICU</name>
<keyword evidence="7" id="KW-1185">Reference proteome</keyword>
<protein>
    <recommendedName>
        <fullName evidence="6">Tetraspanin</fullName>
    </recommendedName>
</protein>
<evidence type="ECO:0000256" key="3">
    <source>
        <dbReference type="ARBA" id="ARBA00022692"/>
    </source>
</evidence>
<dbReference type="SUPFAM" id="SSF48652">
    <property type="entry name" value="Tetraspanin"/>
    <property type="match status" value="1"/>
</dbReference>
<dbReference type="PANTHER" id="PTHR19282:SF519">
    <property type="entry name" value="TETRASPANIN"/>
    <property type="match status" value="1"/>
</dbReference>
<accession>A0ABM1E1S7</accession>
<proteinExistence type="inferred from homology"/>
<evidence type="ECO:0000313" key="7">
    <source>
        <dbReference type="Proteomes" id="UP000695022"/>
    </source>
</evidence>
<comment type="similarity">
    <text evidence="2 6">Belongs to the tetraspanin (TM4SF) family.</text>
</comment>
<evidence type="ECO:0000256" key="2">
    <source>
        <dbReference type="ARBA" id="ARBA00006840"/>
    </source>
</evidence>
<comment type="caution">
    <text evidence="6">Lacks conserved residue(s) required for the propagation of feature annotation.</text>
</comment>
<evidence type="ECO:0000256" key="6">
    <source>
        <dbReference type="RuleBase" id="RU361218"/>
    </source>
</evidence>
<keyword evidence="5 6" id="KW-0472">Membrane</keyword>
<dbReference type="Pfam" id="PF00335">
    <property type="entry name" value="Tetraspanin"/>
    <property type="match status" value="1"/>
</dbReference>
<gene>
    <name evidence="8" type="primary">LOC106808097</name>
</gene>
<dbReference type="PANTHER" id="PTHR19282">
    <property type="entry name" value="TETRASPANIN"/>
    <property type="match status" value="1"/>
</dbReference>
<dbReference type="Gene3D" id="1.10.1450.10">
    <property type="entry name" value="Tetraspanin"/>
    <property type="match status" value="1"/>
</dbReference>
<dbReference type="InterPro" id="IPR000301">
    <property type="entry name" value="Tetraspanin_animals"/>
</dbReference>